<proteinExistence type="inferred from homology"/>
<name>A0ABU0VZS8_9RHOB</name>
<dbReference type="InterPro" id="IPR029044">
    <property type="entry name" value="Nucleotide-diphossugar_trans"/>
</dbReference>
<dbReference type="Gene3D" id="3.90.550.10">
    <property type="entry name" value="Spore Coat Polysaccharide Biosynthesis Protein SpsA, Chain A"/>
    <property type="match status" value="1"/>
</dbReference>
<dbReference type="GO" id="GO:0016757">
    <property type="term" value="F:glycosyltransferase activity"/>
    <property type="evidence" value="ECO:0007669"/>
    <property type="project" value="UniProtKB-KW"/>
</dbReference>
<organism evidence="5 6">
    <name type="scientific">Pseudogemmobacter lacusdianii</name>
    <dbReference type="NCBI Taxonomy" id="3069608"/>
    <lineage>
        <taxon>Bacteria</taxon>
        <taxon>Pseudomonadati</taxon>
        <taxon>Pseudomonadota</taxon>
        <taxon>Alphaproteobacteria</taxon>
        <taxon>Rhodobacterales</taxon>
        <taxon>Paracoccaceae</taxon>
        <taxon>Pseudogemmobacter</taxon>
    </lineage>
</organism>
<dbReference type="Pfam" id="PF00535">
    <property type="entry name" value="Glycos_transf_2"/>
    <property type="match status" value="1"/>
</dbReference>
<dbReference type="RefSeq" id="WP_306680955.1">
    <property type="nucleotide sequence ID" value="NZ_JAVDBT010000012.1"/>
</dbReference>
<comment type="caution">
    <text evidence="5">The sequence shown here is derived from an EMBL/GenBank/DDBJ whole genome shotgun (WGS) entry which is preliminary data.</text>
</comment>
<feature type="domain" description="Glycosyltransferase 2-like" evidence="4">
    <location>
        <begin position="6"/>
        <end position="131"/>
    </location>
</feature>
<evidence type="ECO:0000256" key="2">
    <source>
        <dbReference type="ARBA" id="ARBA00022676"/>
    </source>
</evidence>
<evidence type="ECO:0000256" key="1">
    <source>
        <dbReference type="ARBA" id="ARBA00006739"/>
    </source>
</evidence>
<protein>
    <submittedName>
        <fullName evidence="5">Glycosyltransferase</fullName>
        <ecNumber evidence="5">2.4.-.-</ecNumber>
    </submittedName>
</protein>
<dbReference type="Proteomes" id="UP001239680">
    <property type="component" value="Unassembled WGS sequence"/>
</dbReference>
<evidence type="ECO:0000256" key="3">
    <source>
        <dbReference type="ARBA" id="ARBA00022679"/>
    </source>
</evidence>
<accession>A0ABU0VZS8</accession>
<evidence type="ECO:0000313" key="6">
    <source>
        <dbReference type="Proteomes" id="UP001239680"/>
    </source>
</evidence>
<dbReference type="EC" id="2.4.-.-" evidence="5"/>
<reference evidence="5 6" key="1">
    <citation type="submission" date="2023-08" db="EMBL/GenBank/DDBJ databases">
        <title>Characterization of two Paracoccaceae strains isolated from Phycosphere and proposal of Xinfangfangia lacusdiani sp. nov.</title>
        <authorList>
            <person name="Deng Y."/>
            <person name="Zhang Y.Q."/>
        </authorList>
    </citation>
    <scope>NUCLEOTIDE SEQUENCE [LARGE SCALE GENOMIC DNA]</scope>
    <source>
        <strain evidence="5 6">CPCC 101601</strain>
    </source>
</reference>
<evidence type="ECO:0000259" key="4">
    <source>
        <dbReference type="Pfam" id="PF00535"/>
    </source>
</evidence>
<keyword evidence="3 5" id="KW-0808">Transferase</keyword>
<sequence length="309" mass="33395">MTSIVILMAVYNGARFLQAQLDSIASQSHQDWRLLASDDGSTDASPDLLQAFAAKWPAGQVTLLRGPHSGAVANFRFLIQQAAQHGAGVRASLAFCDQDDVWQSNHLAQKLDLAPATPRPILAGGRMVYVDAALQPLGLSPLPQRAPDFGNALVQNVLSGNTMLMNPAAAALLIAAEAEAGPFVLHDWWAYQLLSGAGAQIAFDPEPTVLYRQHGSNLVGANSGIAALPQRLRRHLSGAHARWHRLNASALAASAHRLERQNRLKLQAFQQAQMSRGLQRLRLLQQAGVWHQSRKATLAFWISALLGLS</sequence>
<evidence type="ECO:0000313" key="5">
    <source>
        <dbReference type="EMBL" id="MDQ2067251.1"/>
    </source>
</evidence>
<dbReference type="EMBL" id="JAVDBT010000012">
    <property type="protein sequence ID" value="MDQ2067251.1"/>
    <property type="molecule type" value="Genomic_DNA"/>
</dbReference>
<dbReference type="PANTHER" id="PTHR43685:SF5">
    <property type="entry name" value="GLYCOSYLTRANSFERASE EPSE-RELATED"/>
    <property type="match status" value="1"/>
</dbReference>
<comment type="similarity">
    <text evidence="1">Belongs to the glycosyltransferase 2 family.</text>
</comment>
<keyword evidence="2 5" id="KW-0328">Glycosyltransferase</keyword>
<dbReference type="SUPFAM" id="SSF53448">
    <property type="entry name" value="Nucleotide-diphospho-sugar transferases"/>
    <property type="match status" value="1"/>
</dbReference>
<keyword evidence="6" id="KW-1185">Reference proteome</keyword>
<gene>
    <name evidence="5" type="ORF">Q9295_12815</name>
</gene>
<dbReference type="PANTHER" id="PTHR43685">
    <property type="entry name" value="GLYCOSYLTRANSFERASE"/>
    <property type="match status" value="1"/>
</dbReference>
<dbReference type="InterPro" id="IPR050834">
    <property type="entry name" value="Glycosyltransf_2"/>
</dbReference>
<dbReference type="InterPro" id="IPR001173">
    <property type="entry name" value="Glyco_trans_2-like"/>
</dbReference>